<evidence type="ECO:0000259" key="1">
    <source>
        <dbReference type="Pfam" id="PF06568"/>
    </source>
</evidence>
<dbReference type="InterPro" id="IPR009506">
    <property type="entry name" value="YjiS-like"/>
</dbReference>
<dbReference type="Pfam" id="PF06568">
    <property type="entry name" value="YjiS-like"/>
    <property type="match status" value="1"/>
</dbReference>
<dbReference type="RefSeq" id="WP_151002108.1">
    <property type="nucleotide sequence ID" value="NZ_BPQY01000291.1"/>
</dbReference>
<gene>
    <name evidence="2" type="ORF">F6X53_20620</name>
</gene>
<proteinExistence type="predicted"/>
<comment type="caution">
    <text evidence="2">The sequence shown here is derived from an EMBL/GenBank/DDBJ whole genome shotgun (WGS) entry which is preliminary data.</text>
</comment>
<dbReference type="EMBL" id="VZZK01000024">
    <property type="protein sequence ID" value="KAB1077081.1"/>
    <property type="molecule type" value="Genomic_DNA"/>
</dbReference>
<protein>
    <submittedName>
        <fullName evidence="2">DUF1127 domain-containing protein</fullName>
    </submittedName>
</protein>
<accession>A0A6L3STZ3</accession>
<reference evidence="2 3" key="1">
    <citation type="submission" date="2019-09" db="EMBL/GenBank/DDBJ databases">
        <title>YIM 48816 draft genome.</title>
        <authorList>
            <person name="Jiang L."/>
        </authorList>
    </citation>
    <scope>NUCLEOTIDE SEQUENCE [LARGE SCALE GENOMIC DNA]</scope>
    <source>
        <strain evidence="2 3">YIM 48816</strain>
    </source>
</reference>
<dbReference type="AlphaFoldDB" id="A0A6L3STZ3"/>
<organism evidence="2 3">
    <name type="scientific">Methylobacterium soli</name>
    <dbReference type="NCBI Taxonomy" id="553447"/>
    <lineage>
        <taxon>Bacteria</taxon>
        <taxon>Pseudomonadati</taxon>
        <taxon>Pseudomonadota</taxon>
        <taxon>Alphaproteobacteria</taxon>
        <taxon>Hyphomicrobiales</taxon>
        <taxon>Methylobacteriaceae</taxon>
        <taxon>Methylobacterium</taxon>
    </lineage>
</organism>
<feature type="domain" description="YjiS-like" evidence="1">
    <location>
        <begin position="4"/>
        <end position="40"/>
    </location>
</feature>
<evidence type="ECO:0000313" key="2">
    <source>
        <dbReference type="EMBL" id="KAB1077081.1"/>
    </source>
</evidence>
<evidence type="ECO:0000313" key="3">
    <source>
        <dbReference type="Proteomes" id="UP000474159"/>
    </source>
</evidence>
<dbReference type="Proteomes" id="UP000474159">
    <property type="component" value="Unassembled WGS sequence"/>
</dbReference>
<sequence length="48" mass="5683">MSFLVSKIRNYLRYRETVQELSRLSNRDLDDLGISRSEIRRIARGNAL</sequence>
<keyword evidence="3" id="KW-1185">Reference proteome</keyword>
<name>A0A6L3STZ3_9HYPH</name>